<dbReference type="FunFam" id="1.10.10.10:FF:000439">
    <property type="entry name" value="IclR family transcriptional regulator"/>
    <property type="match status" value="1"/>
</dbReference>
<comment type="caution">
    <text evidence="6">The sequence shown here is derived from an EMBL/GenBank/DDBJ whole genome shotgun (WGS) entry which is preliminary data.</text>
</comment>
<dbReference type="InterPro" id="IPR005471">
    <property type="entry name" value="Tscrpt_reg_IclR_N"/>
</dbReference>
<dbReference type="Pfam" id="PF01614">
    <property type="entry name" value="IclR_C"/>
    <property type="match status" value="1"/>
</dbReference>
<dbReference type="Proteomes" id="UP000315677">
    <property type="component" value="Unassembled WGS sequence"/>
</dbReference>
<sequence>MTGRPPVAQGAGGVQSVERAFDLLEAMADAGGVAGLSELAASSGLPLPTIHRLLRTLADRGYVRQQPSRRYALGPRLVRLGDRSGRLVGASAEPHLAHLVDVLGETANLAMFDGGQVIYVVQAPGRHAMRMFTEVGRRVSPHCTAVGKAILAQLPPATVHAVLRRTEFVAHTDNTITDVAAYLRELEQVRERGYALDEGEQEVGVRCVAVALAGGPAPAGISISGPTTRMTDELVRRAVPHLRSTTETLSAELTVQLAAVGA</sequence>
<dbReference type="AlphaFoldDB" id="A0A543CXK0"/>
<organism evidence="6 7">
    <name type="scientific">Pseudonocardia kunmingensis</name>
    <dbReference type="NCBI Taxonomy" id="630975"/>
    <lineage>
        <taxon>Bacteria</taxon>
        <taxon>Bacillati</taxon>
        <taxon>Actinomycetota</taxon>
        <taxon>Actinomycetes</taxon>
        <taxon>Pseudonocardiales</taxon>
        <taxon>Pseudonocardiaceae</taxon>
        <taxon>Pseudonocardia</taxon>
    </lineage>
</organism>
<evidence type="ECO:0000259" key="4">
    <source>
        <dbReference type="PROSITE" id="PS51077"/>
    </source>
</evidence>
<dbReference type="Gene3D" id="3.30.450.40">
    <property type="match status" value="1"/>
</dbReference>
<dbReference type="GO" id="GO:0045892">
    <property type="term" value="P:negative regulation of DNA-templated transcription"/>
    <property type="evidence" value="ECO:0007669"/>
    <property type="project" value="TreeGrafter"/>
</dbReference>
<dbReference type="OrthoDB" id="8479143at2"/>
<dbReference type="PANTHER" id="PTHR30136:SF24">
    <property type="entry name" value="HTH-TYPE TRANSCRIPTIONAL REPRESSOR ALLR"/>
    <property type="match status" value="1"/>
</dbReference>
<keyword evidence="1" id="KW-0805">Transcription regulation</keyword>
<dbReference type="SMART" id="SM00346">
    <property type="entry name" value="HTH_ICLR"/>
    <property type="match status" value="1"/>
</dbReference>
<reference evidence="6 7" key="1">
    <citation type="submission" date="2019-06" db="EMBL/GenBank/DDBJ databases">
        <title>Sequencing the genomes of 1000 actinobacteria strains.</title>
        <authorList>
            <person name="Klenk H.-P."/>
        </authorList>
    </citation>
    <scope>NUCLEOTIDE SEQUENCE [LARGE SCALE GENOMIC DNA]</scope>
    <source>
        <strain evidence="6 7">DSM 45301</strain>
    </source>
</reference>
<evidence type="ECO:0000256" key="1">
    <source>
        <dbReference type="ARBA" id="ARBA00023015"/>
    </source>
</evidence>
<dbReference type="SUPFAM" id="SSF55781">
    <property type="entry name" value="GAF domain-like"/>
    <property type="match status" value="1"/>
</dbReference>
<name>A0A543CXK0_9PSEU</name>
<dbReference type="SUPFAM" id="SSF46785">
    <property type="entry name" value="Winged helix' DNA-binding domain"/>
    <property type="match status" value="1"/>
</dbReference>
<keyword evidence="3" id="KW-0804">Transcription</keyword>
<dbReference type="RefSeq" id="WP_142064729.1">
    <property type="nucleotide sequence ID" value="NZ_VFPA01000008.1"/>
</dbReference>
<gene>
    <name evidence="6" type="ORF">FB558_8338</name>
</gene>
<evidence type="ECO:0000256" key="3">
    <source>
        <dbReference type="ARBA" id="ARBA00023163"/>
    </source>
</evidence>
<dbReference type="InterPro" id="IPR029016">
    <property type="entry name" value="GAF-like_dom_sf"/>
</dbReference>
<dbReference type="EMBL" id="VFPA01000008">
    <property type="protein sequence ID" value="TQM01820.1"/>
    <property type="molecule type" value="Genomic_DNA"/>
</dbReference>
<dbReference type="PANTHER" id="PTHR30136">
    <property type="entry name" value="HELIX-TURN-HELIX TRANSCRIPTIONAL REGULATOR, ICLR FAMILY"/>
    <property type="match status" value="1"/>
</dbReference>
<feature type="domain" description="HTH iclR-type" evidence="4">
    <location>
        <begin position="14"/>
        <end position="75"/>
    </location>
</feature>
<protein>
    <submittedName>
        <fullName evidence="6">IclR family transcriptional regulator</fullName>
    </submittedName>
</protein>
<dbReference type="Pfam" id="PF09339">
    <property type="entry name" value="HTH_IclR"/>
    <property type="match status" value="1"/>
</dbReference>
<evidence type="ECO:0000256" key="2">
    <source>
        <dbReference type="ARBA" id="ARBA00023125"/>
    </source>
</evidence>
<feature type="domain" description="IclR-ED" evidence="5">
    <location>
        <begin position="76"/>
        <end position="255"/>
    </location>
</feature>
<dbReference type="GO" id="GO:0003700">
    <property type="term" value="F:DNA-binding transcription factor activity"/>
    <property type="evidence" value="ECO:0007669"/>
    <property type="project" value="TreeGrafter"/>
</dbReference>
<keyword evidence="7" id="KW-1185">Reference proteome</keyword>
<dbReference type="GO" id="GO:0003677">
    <property type="term" value="F:DNA binding"/>
    <property type="evidence" value="ECO:0007669"/>
    <property type="project" value="UniProtKB-KW"/>
</dbReference>
<accession>A0A543CXK0</accession>
<dbReference type="InterPro" id="IPR050707">
    <property type="entry name" value="HTH_MetabolicPath_Reg"/>
</dbReference>
<evidence type="ECO:0000313" key="6">
    <source>
        <dbReference type="EMBL" id="TQM01820.1"/>
    </source>
</evidence>
<dbReference type="PROSITE" id="PS51077">
    <property type="entry name" value="HTH_ICLR"/>
    <property type="match status" value="1"/>
</dbReference>
<proteinExistence type="predicted"/>
<dbReference type="InterPro" id="IPR036390">
    <property type="entry name" value="WH_DNA-bd_sf"/>
</dbReference>
<evidence type="ECO:0000313" key="7">
    <source>
        <dbReference type="Proteomes" id="UP000315677"/>
    </source>
</evidence>
<dbReference type="PROSITE" id="PS51078">
    <property type="entry name" value="ICLR_ED"/>
    <property type="match status" value="1"/>
</dbReference>
<dbReference type="InterPro" id="IPR036388">
    <property type="entry name" value="WH-like_DNA-bd_sf"/>
</dbReference>
<dbReference type="InterPro" id="IPR014757">
    <property type="entry name" value="Tscrpt_reg_IclR_C"/>
</dbReference>
<evidence type="ECO:0000259" key="5">
    <source>
        <dbReference type="PROSITE" id="PS51078"/>
    </source>
</evidence>
<dbReference type="Gene3D" id="1.10.10.10">
    <property type="entry name" value="Winged helix-like DNA-binding domain superfamily/Winged helix DNA-binding domain"/>
    <property type="match status" value="1"/>
</dbReference>
<keyword evidence="2" id="KW-0238">DNA-binding</keyword>